<organism evidence="17 18">
    <name type="scientific">Acacia crassicarpa</name>
    <name type="common">northern wattle</name>
    <dbReference type="NCBI Taxonomy" id="499986"/>
    <lineage>
        <taxon>Eukaryota</taxon>
        <taxon>Viridiplantae</taxon>
        <taxon>Streptophyta</taxon>
        <taxon>Embryophyta</taxon>
        <taxon>Tracheophyta</taxon>
        <taxon>Spermatophyta</taxon>
        <taxon>Magnoliopsida</taxon>
        <taxon>eudicotyledons</taxon>
        <taxon>Gunneridae</taxon>
        <taxon>Pentapetalae</taxon>
        <taxon>rosids</taxon>
        <taxon>fabids</taxon>
        <taxon>Fabales</taxon>
        <taxon>Fabaceae</taxon>
        <taxon>Caesalpinioideae</taxon>
        <taxon>mimosoid clade</taxon>
        <taxon>Acacieae</taxon>
        <taxon>Acacia</taxon>
    </lineage>
</organism>
<dbReference type="Proteomes" id="UP001293593">
    <property type="component" value="Unassembled WGS sequence"/>
</dbReference>
<keyword evidence="11" id="KW-0325">Glycoprotein</keyword>
<feature type="domain" description="Protein kinase" evidence="16">
    <location>
        <begin position="329"/>
        <end position="604"/>
    </location>
</feature>
<protein>
    <recommendedName>
        <fullName evidence="16">Protein kinase domain-containing protein</fullName>
    </recommendedName>
</protein>
<proteinExistence type="predicted"/>
<dbReference type="EMBL" id="JAWXYG010000009">
    <property type="protein sequence ID" value="KAK4263840.1"/>
    <property type="molecule type" value="Genomic_DNA"/>
</dbReference>
<feature type="region of interest" description="Disordered" evidence="13">
    <location>
        <begin position="627"/>
        <end position="661"/>
    </location>
</feature>
<evidence type="ECO:0000256" key="6">
    <source>
        <dbReference type="ARBA" id="ARBA00022741"/>
    </source>
</evidence>
<dbReference type="GO" id="GO:0005886">
    <property type="term" value="C:plasma membrane"/>
    <property type="evidence" value="ECO:0007669"/>
    <property type="project" value="UniProtKB-ARBA"/>
</dbReference>
<dbReference type="Pfam" id="PF00069">
    <property type="entry name" value="Pkinase"/>
    <property type="match status" value="1"/>
</dbReference>
<keyword evidence="10 14" id="KW-0472">Membrane</keyword>
<dbReference type="Gene3D" id="1.10.510.10">
    <property type="entry name" value="Transferase(Phosphotransferase) domain 1"/>
    <property type="match status" value="1"/>
</dbReference>
<keyword evidence="8 12" id="KW-0067">ATP-binding</keyword>
<dbReference type="GO" id="GO:0004674">
    <property type="term" value="F:protein serine/threonine kinase activity"/>
    <property type="evidence" value="ECO:0007669"/>
    <property type="project" value="UniProtKB-KW"/>
</dbReference>
<dbReference type="FunFam" id="3.30.200.20:FF:000039">
    <property type="entry name" value="receptor-like protein kinase FERONIA"/>
    <property type="match status" value="1"/>
</dbReference>
<dbReference type="AlphaFoldDB" id="A0AAE1K4I8"/>
<keyword evidence="9 14" id="KW-1133">Transmembrane helix</keyword>
<evidence type="ECO:0000256" key="1">
    <source>
        <dbReference type="ARBA" id="ARBA00004167"/>
    </source>
</evidence>
<evidence type="ECO:0000313" key="18">
    <source>
        <dbReference type="Proteomes" id="UP001293593"/>
    </source>
</evidence>
<evidence type="ECO:0000256" key="12">
    <source>
        <dbReference type="PROSITE-ProRule" id="PRU10141"/>
    </source>
</evidence>
<dbReference type="PROSITE" id="PS50011">
    <property type="entry name" value="PROTEIN_KINASE_DOM"/>
    <property type="match status" value="1"/>
</dbReference>
<accession>A0AAE1K4I8</accession>
<evidence type="ECO:0000256" key="13">
    <source>
        <dbReference type="SAM" id="MobiDB-lite"/>
    </source>
</evidence>
<evidence type="ECO:0000256" key="11">
    <source>
        <dbReference type="ARBA" id="ARBA00023180"/>
    </source>
</evidence>
<dbReference type="PANTHER" id="PTHR46008:SF2">
    <property type="entry name" value="LEAF RUST 10 DISEASE-RESISTANCE LOCUS RECEPTOR-LIKE PROTEIN KINASE-LIKE 1.4"/>
    <property type="match status" value="1"/>
</dbReference>
<evidence type="ECO:0000256" key="10">
    <source>
        <dbReference type="ARBA" id="ARBA00023136"/>
    </source>
</evidence>
<evidence type="ECO:0000259" key="16">
    <source>
        <dbReference type="PROSITE" id="PS50011"/>
    </source>
</evidence>
<evidence type="ECO:0000256" key="14">
    <source>
        <dbReference type="SAM" id="Phobius"/>
    </source>
</evidence>
<keyword evidence="7" id="KW-0418">Kinase</keyword>
<evidence type="ECO:0000256" key="3">
    <source>
        <dbReference type="ARBA" id="ARBA00022679"/>
    </source>
</evidence>
<keyword evidence="5 15" id="KW-0732">Signal</keyword>
<keyword evidence="3" id="KW-0808">Transferase</keyword>
<dbReference type="PANTHER" id="PTHR46008">
    <property type="entry name" value="LEAF RUST 10 DISEASE-RESISTANCE LOCUS RECEPTOR-LIKE PROTEIN KINASE-LIKE 1.4"/>
    <property type="match status" value="1"/>
</dbReference>
<evidence type="ECO:0000256" key="5">
    <source>
        <dbReference type="ARBA" id="ARBA00022729"/>
    </source>
</evidence>
<keyword evidence="18" id="KW-1185">Reference proteome</keyword>
<dbReference type="PROSITE" id="PS00107">
    <property type="entry name" value="PROTEIN_KINASE_ATP"/>
    <property type="match status" value="1"/>
</dbReference>
<evidence type="ECO:0000256" key="2">
    <source>
        <dbReference type="ARBA" id="ARBA00022527"/>
    </source>
</evidence>
<dbReference type="Gene3D" id="3.30.200.20">
    <property type="entry name" value="Phosphorylase Kinase, domain 1"/>
    <property type="match status" value="1"/>
</dbReference>
<dbReference type="InterPro" id="IPR011009">
    <property type="entry name" value="Kinase-like_dom_sf"/>
</dbReference>
<comment type="subcellular location">
    <subcellularLocation>
        <location evidence="1">Membrane</location>
        <topology evidence="1">Single-pass membrane protein</topology>
    </subcellularLocation>
</comment>
<dbReference type="GO" id="GO:0005524">
    <property type="term" value="F:ATP binding"/>
    <property type="evidence" value="ECO:0007669"/>
    <property type="project" value="UniProtKB-UniRule"/>
</dbReference>
<evidence type="ECO:0000256" key="8">
    <source>
        <dbReference type="ARBA" id="ARBA00022840"/>
    </source>
</evidence>
<keyword evidence="2" id="KW-0723">Serine/threonine-protein kinase</keyword>
<feature type="signal peptide" evidence="15">
    <location>
        <begin position="1"/>
        <end position="19"/>
    </location>
</feature>
<keyword evidence="6 12" id="KW-0547">Nucleotide-binding</keyword>
<feature type="chain" id="PRO_5042140714" description="Protein kinase domain-containing protein" evidence="15">
    <location>
        <begin position="20"/>
        <end position="661"/>
    </location>
</feature>
<name>A0AAE1K4I8_9FABA</name>
<dbReference type="SMART" id="SM00220">
    <property type="entry name" value="S_TKc"/>
    <property type="match status" value="1"/>
</dbReference>
<feature type="binding site" evidence="12">
    <location>
        <position position="357"/>
    </location>
    <ligand>
        <name>ATP</name>
        <dbReference type="ChEBI" id="CHEBI:30616"/>
    </ligand>
</feature>
<dbReference type="InterPro" id="IPR000719">
    <property type="entry name" value="Prot_kinase_dom"/>
</dbReference>
<comment type="caution">
    <text evidence="17">The sequence shown here is derived from an EMBL/GenBank/DDBJ whole genome shotgun (WGS) entry which is preliminary data.</text>
</comment>
<dbReference type="FunFam" id="1.10.510.10:FF:000161">
    <property type="entry name" value="Wall-associated receptor kinase-like 20"/>
    <property type="match status" value="1"/>
</dbReference>
<keyword evidence="4 14" id="KW-0812">Transmembrane</keyword>
<reference evidence="17" key="1">
    <citation type="submission" date="2023-10" db="EMBL/GenBank/DDBJ databases">
        <title>Chromosome-level genome of the transformable northern wattle, Acacia crassicarpa.</title>
        <authorList>
            <person name="Massaro I."/>
            <person name="Sinha N.R."/>
            <person name="Poethig S."/>
            <person name="Leichty A.R."/>
        </authorList>
    </citation>
    <scope>NUCLEOTIDE SEQUENCE</scope>
    <source>
        <strain evidence="17">Acra3RX</strain>
        <tissue evidence="17">Leaf</tissue>
    </source>
</reference>
<evidence type="ECO:0000313" key="17">
    <source>
        <dbReference type="EMBL" id="KAK4263840.1"/>
    </source>
</evidence>
<dbReference type="SUPFAM" id="SSF56112">
    <property type="entry name" value="Protein kinase-like (PK-like)"/>
    <property type="match status" value="1"/>
</dbReference>
<feature type="transmembrane region" description="Helical" evidence="14">
    <location>
        <begin position="250"/>
        <end position="271"/>
    </location>
</feature>
<evidence type="ECO:0000256" key="4">
    <source>
        <dbReference type="ARBA" id="ARBA00022692"/>
    </source>
</evidence>
<sequence>MASIYYVFRFLLFFHFVIALLSAGYGNGKLYDKCPKSFDCGNLGRLRFPFTKPELPHCGFFAVRGCGDDPSSNKTIQLDKNGKPLLLKRVQQQHNKSITVFVEDHDEHLKSTTCEVYNHNIAHRSTPNHPPLLPFNIKPNLILFTCTNEPHLMTPDSCPDYHDYYCDQSQSHTHPPNMAQSSLSRCSTLRLPCRDMNYTEDLGFSCVKIDIEVESSVDCYNCNHKGGLCLVDDHNNFSCGIEKDNRLLKLGFGLGLGGLMIVVIGCLIIIWRQRKQHNKLKYASSSVQLQSTNNGGIVRSSNTDLESGMAYFGIPVFSYEELEKATNNFDHSREIGSGGFGTVYYGELGDGREVAVKRLYDHNYRGIEQFMNEVNIQTRLRHRNLVSLYGCTSRHCRELLLVYEYIPNGTLSCHLDVELAHPCLLPWPIRMKIAIETASALAYLHASDTIHRDVKTNNILLDINFCVKVADFGLSRLFPNDVTHVSTAPQGTPGYVDPEYYQCYQLTSKSDVYSFGVVLIELISSLPPVDFRRNKDEINLANLAINKIQKSALGELVDPFLGFETDSEVRRMIVSVAELAFQCLQRDKDLRPSMDEVLEILKRIESGKEEQNGVEEVDINGVNVISYSGPISPPSPDPDEAISLKVTESLTPAPATKTRHT</sequence>
<evidence type="ECO:0000256" key="7">
    <source>
        <dbReference type="ARBA" id="ARBA00022777"/>
    </source>
</evidence>
<dbReference type="InterPro" id="IPR017441">
    <property type="entry name" value="Protein_kinase_ATP_BS"/>
</dbReference>
<evidence type="ECO:0000256" key="9">
    <source>
        <dbReference type="ARBA" id="ARBA00022989"/>
    </source>
</evidence>
<evidence type="ECO:0000256" key="15">
    <source>
        <dbReference type="SAM" id="SignalP"/>
    </source>
</evidence>
<gene>
    <name evidence="17" type="ORF">QN277_029204</name>
</gene>